<feature type="repeat" description="TPR" evidence="3">
    <location>
        <begin position="292"/>
        <end position="325"/>
    </location>
</feature>
<evidence type="ECO:0000256" key="1">
    <source>
        <dbReference type="ARBA" id="ARBA00022737"/>
    </source>
</evidence>
<dbReference type="PROSITE" id="PS50293">
    <property type="entry name" value="TPR_REGION"/>
    <property type="match status" value="1"/>
</dbReference>
<dbReference type="InterPro" id="IPR050498">
    <property type="entry name" value="Ycf3"/>
</dbReference>
<dbReference type="Pfam" id="PF13432">
    <property type="entry name" value="TPR_16"/>
    <property type="match status" value="2"/>
</dbReference>
<dbReference type="InterPro" id="IPR011990">
    <property type="entry name" value="TPR-like_helical_dom_sf"/>
</dbReference>
<protein>
    <submittedName>
        <fullName evidence="5">Tetratricopeptide TPR_2 repeat protein</fullName>
    </submittedName>
</protein>
<dbReference type="KEGG" id="msv:Mesil_1660"/>
<dbReference type="EMBL" id="CP002042">
    <property type="protein sequence ID" value="ADH63545.1"/>
    <property type="molecule type" value="Genomic_DNA"/>
</dbReference>
<accession>D7BFJ2</accession>
<reference evidence="5 6" key="1">
    <citation type="journal article" date="2010" name="Stand. Genomic Sci.">
        <title>Complete genome sequence of Meiothermus silvanus type strain (VI-R2).</title>
        <authorList>
            <person name="Sikorski J."/>
            <person name="Tindall B.J."/>
            <person name="Lowry S."/>
            <person name="Lucas S."/>
            <person name="Nolan M."/>
            <person name="Copeland A."/>
            <person name="Glavina Del Rio T."/>
            <person name="Tice H."/>
            <person name="Cheng J.F."/>
            <person name="Han C."/>
            <person name="Pitluck S."/>
            <person name="Liolios K."/>
            <person name="Ivanova N."/>
            <person name="Mavromatis K."/>
            <person name="Mikhailova N."/>
            <person name="Pati A."/>
            <person name="Goodwin L."/>
            <person name="Chen A."/>
            <person name="Palaniappan K."/>
            <person name="Land M."/>
            <person name="Hauser L."/>
            <person name="Chang Y.J."/>
            <person name="Jeffries C.D."/>
            <person name="Rohde M."/>
            <person name="Goker M."/>
            <person name="Woyke T."/>
            <person name="Bristow J."/>
            <person name="Eisen J.A."/>
            <person name="Markowitz V."/>
            <person name="Hugenholtz P."/>
            <person name="Kyrpides N.C."/>
            <person name="Klenk H.P."/>
            <person name="Lapidus A."/>
        </authorList>
    </citation>
    <scope>NUCLEOTIDE SEQUENCE [LARGE SCALE GENOMIC DNA]</scope>
    <source>
        <strain evidence="6">ATCC 700542 / DSM 9946 / VI-R2</strain>
    </source>
</reference>
<feature type="signal peptide" evidence="4">
    <location>
        <begin position="1"/>
        <end position="28"/>
    </location>
</feature>
<dbReference type="STRING" id="526227.Mesil_1660"/>
<evidence type="ECO:0000256" key="3">
    <source>
        <dbReference type="PROSITE-ProRule" id="PRU00339"/>
    </source>
</evidence>
<dbReference type="eggNOG" id="COG0457">
    <property type="taxonomic scope" value="Bacteria"/>
</dbReference>
<dbReference type="Pfam" id="PF14559">
    <property type="entry name" value="TPR_19"/>
    <property type="match status" value="1"/>
</dbReference>
<evidence type="ECO:0000256" key="4">
    <source>
        <dbReference type="SAM" id="SignalP"/>
    </source>
</evidence>
<dbReference type="AlphaFoldDB" id="D7BFJ2"/>
<dbReference type="PANTHER" id="PTHR44858:SF1">
    <property type="entry name" value="UDP-N-ACETYLGLUCOSAMINE--PEPTIDE N-ACETYLGLUCOSAMINYLTRANSFERASE SPINDLY-RELATED"/>
    <property type="match status" value="1"/>
</dbReference>
<evidence type="ECO:0000256" key="2">
    <source>
        <dbReference type="ARBA" id="ARBA00022803"/>
    </source>
</evidence>
<proteinExistence type="predicted"/>
<dbReference type="Gene3D" id="1.25.40.10">
    <property type="entry name" value="Tetratricopeptide repeat domain"/>
    <property type="match status" value="3"/>
</dbReference>
<organism evidence="5 6">
    <name type="scientific">Allomeiothermus silvanus (strain ATCC 700542 / DSM 9946 / NBRC 106475 / NCIMB 13440 / VI-R2)</name>
    <name type="common">Thermus silvanus</name>
    <dbReference type="NCBI Taxonomy" id="526227"/>
    <lineage>
        <taxon>Bacteria</taxon>
        <taxon>Thermotogati</taxon>
        <taxon>Deinococcota</taxon>
        <taxon>Deinococci</taxon>
        <taxon>Thermales</taxon>
        <taxon>Thermaceae</taxon>
        <taxon>Allomeiothermus</taxon>
    </lineage>
</organism>
<evidence type="ECO:0000313" key="5">
    <source>
        <dbReference type="EMBL" id="ADH63545.1"/>
    </source>
</evidence>
<keyword evidence="6" id="KW-1185">Reference proteome</keyword>
<sequence length="370" mass="40738">MRVCFPALVRTSLVLVSAAFVPVQSSLAQTPPAPANPAVQNNCQRNLRTGLQFYNAGRFETAQPFFERAVKECNSSAESLYFLARNQMRLGLMTAAIENLRRSIAQNATFINSYIALAQAYTDSFRFAENREAAKGNLDQALNVLRDAERVNSKYAPIYSWRAVVLGLQGQYDRAIEAANRAIALDDDPALRSTLASLYVAQGKPDEALKIYNDAVNKYPKDSDLRIKYGTFLLARKDCTAALAHLNQAAILAPGNAEVYVYQGQALECLKSWKPAGAAYENAVALSPVRYPEAYAGLGRVYLELGDAQKARFNLTKAVALEPQNASFRYWLGKANEVLGDKAGAKAQCQKALELQNDFKEAQECVARNQ</sequence>
<gene>
    <name evidence="5" type="ordered locus">Mesil_1660</name>
</gene>
<dbReference type="PROSITE" id="PS50005">
    <property type="entry name" value="TPR"/>
    <property type="match status" value="2"/>
</dbReference>
<keyword evidence="2 3" id="KW-0802">TPR repeat</keyword>
<dbReference type="PANTHER" id="PTHR44858">
    <property type="entry name" value="TETRATRICOPEPTIDE REPEAT PROTEIN 6"/>
    <property type="match status" value="1"/>
</dbReference>
<keyword evidence="4" id="KW-0732">Signal</keyword>
<name>D7BFJ2_ALLS1</name>
<keyword evidence="1" id="KW-0677">Repeat</keyword>
<feature type="repeat" description="TPR" evidence="3">
    <location>
        <begin position="189"/>
        <end position="222"/>
    </location>
</feature>
<evidence type="ECO:0000313" key="6">
    <source>
        <dbReference type="Proteomes" id="UP000001916"/>
    </source>
</evidence>
<dbReference type="SMART" id="SM00028">
    <property type="entry name" value="TPR"/>
    <property type="match status" value="8"/>
</dbReference>
<dbReference type="Proteomes" id="UP000001916">
    <property type="component" value="Chromosome"/>
</dbReference>
<dbReference type="HOGENOM" id="CLU_042260_0_0_0"/>
<dbReference type="InterPro" id="IPR019734">
    <property type="entry name" value="TPR_rpt"/>
</dbReference>
<feature type="chain" id="PRO_5003092971" evidence="4">
    <location>
        <begin position="29"/>
        <end position="370"/>
    </location>
</feature>
<dbReference type="SUPFAM" id="SSF48452">
    <property type="entry name" value="TPR-like"/>
    <property type="match status" value="2"/>
</dbReference>